<evidence type="ECO:0000313" key="1">
    <source>
        <dbReference type="EMBL" id="KZS08581.1"/>
    </source>
</evidence>
<name>A0A164RED7_9CRUS</name>
<reference evidence="1 2" key="1">
    <citation type="submission" date="2016-03" db="EMBL/GenBank/DDBJ databases">
        <title>EvidentialGene: Evidence-directed Construction of Genes on Genomes.</title>
        <authorList>
            <person name="Gilbert D.G."/>
            <person name="Choi J.-H."/>
            <person name="Mockaitis K."/>
            <person name="Colbourne J."/>
            <person name="Pfrender M."/>
        </authorList>
    </citation>
    <scope>NUCLEOTIDE SEQUENCE [LARGE SCALE GENOMIC DNA]</scope>
    <source>
        <strain evidence="1 2">Xinb3</strain>
        <tissue evidence="1">Complete organism</tissue>
    </source>
</reference>
<comment type="caution">
    <text evidence="1">The sequence shown here is derived from an EMBL/GenBank/DDBJ whole genome shotgun (WGS) entry which is preliminary data.</text>
</comment>
<dbReference type="Proteomes" id="UP000076858">
    <property type="component" value="Unassembled WGS sequence"/>
</dbReference>
<proteinExistence type="predicted"/>
<evidence type="ECO:0000313" key="2">
    <source>
        <dbReference type="Proteomes" id="UP000076858"/>
    </source>
</evidence>
<dbReference type="AlphaFoldDB" id="A0A164RED7"/>
<keyword evidence="2" id="KW-1185">Reference proteome</keyword>
<gene>
    <name evidence="1" type="ORF">APZ42_027282</name>
</gene>
<protein>
    <submittedName>
        <fullName evidence="1">Uncharacterized protein</fullName>
    </submittedName>
</protein>
<sequence length="27" mass="3149">MFTSSTSLLTLYRPPKANRKRVFFSVT</sequence>
<dbReference type="EMBL" id="LRGB01002190">
    <property type="protein sequence ID" value="KZS08581.1"/>
    <property type="molecule type" value="Genomic_DNA"/>
</dbReference>
<organism evidence="1 2">
    <name type="scientific">Daphnia magna</name>
    <dbReference type="NCBI Taxonomy" id="35525"/>
    <lineage>
        <taxon>Eukaryota</taxon>
        <taxon>Metazoa</taxon>
        <taxon>Ecdysozoa</taxon>
        <taxon>Arthropoda</taxon>
        <taxon>Crustacea</taxon>
        <taxon>Branchiopoda</taxon>
        <taxon>Diplostraca</taxon>
        <taxon>Cladocera</taxon>
        <taxon>Anomopoda</taxon>
        <taxon>Daphniidae</taxon>
        <taxon>Daphnia</taxon>
    </lineage>
</organism>
<accession>A0A164RED7</accession>